<dbReference type="EMBL" id="JACHMG010000001">
    <property type="protein sequence ID" value="MBB4684020.1"/>
    <property type="molecule type" value="Genomic_DNA"/>
</dbReference>
<reference evidence="2 3" key="1">
    <citation type="submission" date="2020-08" db="EMBL/GenBank/DDBJ databases">
        <title>Sequencing the genomes of 1000 actinobacteria strains.</title>
        <authorList>
            <person name="Klenk H.-P."/>
        </authorList>
    </citation>
    <scope>NUCLEOTIDE SEQUENCE [LARGE SCALE GENOMIC DNA]</scope>
    <source>
        <strain evidence="2 3">DSM 45859</strain>
    </source>
</reference>
<name>A0A840IQ27_9PSEU</name>
<keyword evidence="1" id="KW-1133">Transmembrane helix</keyword>
<evidence type="ECO:0000256" key="1">
    <source>
        <dbReference type="SAM" id="Phobius"/>
    </source>
</evidence>
<evidence type="ECO:0008006" key="4">
    <source>
        <dbReference type="Google" id="ProtNLM"/>
    </source>
</evidence>
<keyword evidence="1" id="KW-0472">Membrane</keyword>
<feature type="transmembrane region" description="Helical" evidence="1">
    <location>
        <begin position="54"/>
        <end position="78"/>
    </location>
</feature>
<sequence length="137" mass="14282">MLEEMNRTPAREKSTTELAADLSDEVKRLIRDELRLATAELQTKGKRFGLGAGLVGVAGVLAFFGAGVLVFAAILALALVLPGWLAAVIIGAVLLLGAGIGALAGKKQVGRAVPPVPEEAVGNVREDVEDIKQEVRS</sequence>
<organism evidence="2 3">
    <name type="scientific">Amycolatopsis jiangsuensis</name>
    <dbReference type="NCBI Taxonomy" id="1181879"/>
    <lineage>
        <taxon>Bacteria</taxon>
        <taxon>Bacillati</taxon>
        <taxon>Actinomycetota</taxon>
        <taxon>Actinomycetes</taxon>
        <taxon>Pseudonocardiales</taxon>
        <taxon>Pseudonocardiaceae</taxon>
        <taxon>Amycolatopsis</taxon>
    </lineage>
</organism>
<dbReference type="Pfam" id="PF07332">
    <property type="entry name" value="Phage_holin_3_6"/>
    <property type="match status" value="1"/>
</dbReference>
<feature type="transmembrane region" description="Helical" evidence="1">
    <location>
        <begin position="84"/>
        <end position="104"/>
    </location>
</feature>
<keyword evidence="3" id="KW-1185">Reference proteome</keyword>
<keyword evidence="1" id="KW-0812">Transmembrane</keyword>
<proteinExistence type="predicted"/>
<dbReference type="RefSeq" id="WP_184778832.1">
    <property type="nucleotide sequence ID" value="NZ_JACHMG010000001.1"/>
</dbReference>
<accession>A0A840IQ27</accession>
<dbReference type="AlphaFoldDB" id="A0A840IQ27"/>
<dbReference type="InterPro" id="IPR009937">
    <property type="entry name" value="Phage_holin_3_6"/>
</dbReference>
<evidence type="ECO:0000313" key="2">
    <source>
        <dbReference type="EMBL" id="MBB4684020.1"/>
    </source>
</evidence>
<evidence type="ECO:0000313" key="3">
    <source>
        <dbReference type="Proteomes" id="UP000581769"/>
    </source>
</evidence>
<gene>
    <name evidence="2" type="ORF">BJY18_001505</name>
</gene>
<comment type="caution">
    <text evidence="2">The sequence shown here is derived from an EMBL/GenBank/DDBJ whole genome shotgun (WGS) entry which is preliminary data.</text>
</comment>
<dbReference type="Proteomes" id="UP000581769">
    <property type="component" value="Unassembled WGS sequence"/>
</dbReference>
<protein>
    <recommendedName>
        <fullName evidence="4">Superfamily III holin-X</fullName>
    </recommendedName>
</protein>